<evidence type="ECO:0000256" key="2">
    <source>
        <dbReference type="ARBA" id="ARBA00022475"/>
    </source>
</evidence>
<evidence type="ECO:0000256" key="1">
    <source>
        <dbReference type="ARBA" id="ARBA00004651"/>
    </source>
</evidence>
<gene>
    <name evidence="8" type="ORF">GWK48_04005</name>
</gene>
<dbReference type="OrthoDB" id="204088at2157"/>
<dbReference type="Proteomes" id="UP000509301">
    <property type="component" value="Chromosome"/>
</dbReference>
<dbReference type="PANTHER" id="PTHR42709">
    <property type="entry name" value="ALKALINE PHOSPHATASE LIKE PROTEIN"/>
    <property type="match status" value="1"/>
</dbReference>
<evidence type="ECO:0000256" key="5">
    <source>
        <dbReference type="ARBA" id="ARBA00023136"/>
    </source>
</evidence>
<feature type="transmembrane region" description="Helical" evidence="6">
    <location>
        <begin position="166"/>
        <end position="184"/>
    </location>
</feature>
<evidence type="ECO:0000313" key="9">
    <source>
        <dbReference type="Proteomes" id="UP000509301"/>
    </source>
</evidence>
<evidence type="ECO:0000259" key="7">
    <source>
        <dbReference type="Pfam" id="PF09335"/>
    </source>
</evidence>
<evidence type="ECO:0000313" key="8">
    <source>
        <dbReference type="EMBL" id="QKQ99665.1"/>
    </source>
</evidence>
<dbReference type="PANTHER" id="PTHR42709:SF6">
    <property type="entry name" value="UNDECAPRENYL PHOSPHATE TRANSPORTER A"/>
    <property type="match status" value="1"/>
</dbReference>
<feature type="transmembrane region" description="Helical" evidence="6">
    <location>
        <begin position="45"/>
        <end position="66"/>
    </location>
</feature>
<dbReference type="Pfam" id="PF09335">
    <property type="entry name" value="VTT_dom"/>
    <property type="match status" value="1"/>
</dbReference>
<feature type="domain" description="VTT" evidence="7">
    <location>
        <begin position="24"/>
        <end position="149"/>
    </location>
</feature>
<dbReference type="RefSeq" id="WP_174629849.1">
    <property type="nucleotide sequence ID" value="NZ_CP049074.1"/>
</dbReference>
<evidence type="ECO:0000256" key="3">
    <source>
        <dbReference type="ARBA" id="ARBA00022692"/>
    </source>
</evidence>
<sequence length="191" mass="21535">MISVPPSYLYIFALMILEGMSLPIPSEIIMPLVGYYSTKGVLDPYLGLMVGTVGSLIGSLIDYYIALKLGRAFILKYGYVFKLTHEKLDALTNWFSKYGAQSVFLFRFVPLFRALISFPAGLAKMRLPLFIVFTFLGHLMWDSVLVYIGIAFAPTWQSIINLIDKYMYGLAIVIAVIVIAYILIKGNFLKF</sequence>
<dbReference type="EMBL" id="CP049074">
    <property type="protein sequence ID" value="QKQ99665.1"/>
    <property type="molecule type" value="Genomic_DNA"/>
</dbReference>
<evidence type="ECO:0000256" key="4">
    <source>
        <dbReference type="ARBA" id="ARBA00022989"/>
    </source>
</evidence>
<keyword evidence="4 6" id="KW-1133">Transmembrane helix</keyword>
<keyword evidence="5 6" id="KW-0472">Membrane</keyword>
<accession>A0A6N0NSD5</accession>
<dbReference type="GO" id="GO:0005886">
    <property type="term" value="C:plasma membrane"/>
    <property type="evidence" value="ECO:0007669"/>
    <property type="project" value="UniProtKB-SubCell"/>
</dbReference>
<proteinExistence type="predicted"/>
<keyword evidence="3 6" id="KW-0812">Transmembrane</keyword>
<feature type="transmembrane region" description="Helical" evidence="6">
    <location>
        <begin position="129"/>
        <end position="154"/>
    </location>
</feature>
<keyword evidence="2" id="KW-1003">Cell membrane</keyword>
<organism evidence="8 9">
    <name type="scientific">Metallosphaera tengchongensis</name>
    <dbReference type="NCBI Taxonomy" id="1532350"/>
    <lineage>
        <taxon>Archaea</taxon>
        <taxon>Thermoproteota</taxon>
        <taxon>Thermoprotei</taxon>
        <taxon>Sulfolobales</taxon>
        <taxon>Sulfolobaceae</taxon>
        <taxon>Metallosphaera</taxon>
    </lineage>
</organism>
<reference evidence="8 9" key="1">
    <citation type="submission" date="2020-02" db="EMBL/GenBank/DDBJ databases">
        <title>Comparative genome analysis reveals the metabolism and evolution of the thermophilic archaeal genus Metallosphaera.</title>
        <authorList>
            <person name="Jiang C."/>
        </authorList>
    </citation>
    <scope>NUCLEOTIDE SEQUENCE [LARGE SCALE GENOMIC DNA]</scope>
    <source>
        <strain evidence="8 9">Ric-A</strain>
    </source>
</reference>
<dbReference type="InterPro" id="IPR032816">
    <property type="entry name" value="VTT_dom"/>
</dbReference>
<protein>
    <submittedName>
        <fullName evidence="8">DedA family protein</fullName>
    </submittedName>
</protein>
<comment type="subcellular location">
    <subcellularLocation>
        <location evidence="1">Cell membrane</location>
        <topology evidence="1">Multi-pass membrane protein</topology>
    </subcellularLocation>
</comment>
<dbReference type="GeneID" id="55641084"/>
<name>A0A6N0NSD5_9CREN</name>
<feature type="transmembrane region" description="Helical" evidence="6">
    <location>
        <begin position="7"/>
        <end position="25"/>
    </location>
</feature>
<dbReference type="AlphaFoldDB" id="A0A6N0NSD5"/>
<dbReference type="InterPro" id="IPR051311">
    <property type="entry name" value="DedA_domain"/>
</dbReference>
<evidence type="ECO:0000256" key="6">
    <source>
        <dbReference type="SAM" id="Phobius"/>
    </source>
</evidence>
<keyword evidence="9" id="KW-1185">Reference proteome</keyword>
<dbReference type="KEGG" id="mten:GWK48_04005"/>